<accession>W5YLP8</accession>
<dbReference type="Gene3D" id="3.40.50.150">
    <property type="entry name" value="Vaccinia Virus protein VP39"/>
    <property type="match status" value="1"/>
</dbReference>
<proteinExistence type="predicted"/>
<dbReference type="EMBL" id="CP007151">
    <property type="protein sequence ID" value="AHI30142.1"/>
    <property type="molecule type" value="Genomic_DNA"/>
</dbReference>
<dbReference type="OrthoDB" id="9179784at2"/>
<dbReference type="InterPro" id="IPR006342">
    <property type="entry name" value="FkbM_mtfrase"/>
</dbReference>
<dbReference type="InterPro" id="IPR048354">
    <property type="entry name" value="TOD1_MUCI70_glycTrfase_dom"/>
</dbReference>
<dbReference type="Pfam" id="PF05050">
    <property type="entry name" value="Methyltransf_21"/>
    <property type="match status" value="1"/>
</dbReference>
<dbReference type="HOGENOM" id="CLU_538393_0_0_6"/>
<evidence type="ECO:0000313" key="4">
    <source>
        <dbReference type="Proteomes" id="UP000061489"/>
    </source>
</evidence>
<dbReference type="AlphaFoldDB" id="W5YLP8"/>
<evidence type="ECO:0000313" key="3">
    <source>
        <dbReference type="EMBL" id="AHI30142.1"/>
    </source>
</evidence>
<dbReference type="KEGG" id="msx:AU14_12815"/>
<dbReference type="Pfam" id="PF04765">
    <property type="entry name" value="TOD1_MUCI70"/>
    <property type="match status" value="1"/>
</dbReference>
<gene>
    <name evidence="3" type="ORF">AU14_12815</name>
</gene>
<dbReference type="Proteomes" id="UP000061489">
    <property type="component" value="Chromosome"/>
</dbReference>
<name>W5YLP8_9GAMM</name>
<evidence type="ECO:0000259" key="2">
    <source>
        <dbReference type="Pfam" id="PF05050"/>
    </source>
</evidence>
<evidence type="ECO:0000259" key="1">
    <source>
        <dbReference type="Pfam" id="PF04765"/>
    </source>
</evidence>
<dbReference type="SUPFAM" id="SSF53335">
    <property type="entry name" value="S-adenosyl-L-methionine-dependent methyltransferases"/>
    <property type="match status" value="1"/>
</dbReference>
<protein>
    <submittedName>
        <fullName evidence="3">Uncharacterized protein</fullName>
    </submittedName>
</protein>
<keyword evidence="4" id="KW-1185">Reference proteome</keyword>
<feature type="domain" description="TOD1/MUCI70 glycosyltransferase-like" evidence="1">
    <location>
        <begin position="43"/>
        <end position="197"/>
    </location>
</feature>
<dbReference type="STRING" id="1420916.AU14_12815"/>
<reference evidence="3 4" key="1">
    <citation type="journal article" date="2014" name="Genome Announc.">
        <title>Draft Genome Sequences of Marinobacter similis A3d10T and Marinobacter salarius R9SW1T.</title>
        <authorList>
            <person name="Ivanova E.P."/>
            <person name="Ng H.J."/>
            <person name="Webb H.K."/>
            <person name="Feng G."/>
            <person name="Oshima K."/>
            <person name="Hattori M."/>
            <person name="Ohkuma M."/>
            <person name="Sergeev A.F."/>
            <person name="Mikhailov V.V."/>
            <person name="Crawford R.J."/>
            <person name="Sawabe T."/>
        </authorList>
    </citation>
    <scope>NUCLEOTIDE SEQUENCE [LARGE SCALE GENOMIC DNA]</scope>
    <source>
        <strain evidence="3 4">A3d10</strain>
    </source>
</reference>
<dbReference type="RefSeq" id="WP_052472041.1">
    <property type="nucleotide sequence ID" value="NZ_CP007151.1"/>
</dbReference>
<organism evidence="3 4">
    <name type="scientific">Marinobacter similis</name>
    <dbReference type="NCBI Taxonomy" id="1420916"/>
    <lineage>
        <taxon>Bacteria</taxon>
        <taxon>Pseudomonadati</taxon>
        <taxon>Pseudomonadota</taxon>
        <taxon>Gammaproteobacteria</taxon>
        <taxon>Pseudomonadales</taxon>
        <taxon>Marinobacteraceae</taxon>
        <taxon>Marinobacter</taxon>
    </lineage>
</organism>
<sequence>MTERVKRRAIYTALIGNYESFSAPDYSVDEDTDLICFTDSDNVACSGWRVVKVEPRFPNDEVRSARYFKIMGPLLLEDYDESLWLDNTVFLKVAPDAFVDALLMDEDIALPMHSFRESVAAEFDAVNAAGYDDVSRVYEQLFHYAQSHPDVLSERPFWTAIIARRHTKSVKALMAHWWDHVLRYSRRDQLSFNCVLMQSGLSFTGLDIDNHESDFHRWPVETKRNYNKTKKNTAHEAIFSAPVSKLAKLENELGYLRQEVARLNSLSNGSSSIPQDLFRQVLKSLLSSKELKIVQVGVCDGVINDPLYDIIMQFKNNSKIVLVEPQENLIDVIKENYRLHPDASIFNCAIGAPGTLSLYSLDEKYYDVFDRKYLKDAPSYRVPSGFVSSDIEHVRKHLKGNLPSEINLDEAIREIKVPSKDLVSVLSDLSWQSFDVLQVDAEGMDDDVLGCCNLEVFKPSVINFEHMHLPRERKKMLYDMLEGLGYKIFEYSESDSLATTLNLKFD</sequence>
<feature type="domain" description="Methyltransferase FkbM" evidence="2">
    <location>
        <begin position="295"/>
        <end position="487"/>
    </location>
</feature>
<dbReference type="InterPro" id="IPR029063">
    <property type="entry name" value="SAM-dependent_MTases_sf"/>
</dbReference>